<feature type="non-terminal residue" evidence="2">
    <location>
        <position position="1"/>
    </location>
</feature>
<organism evidence="2 3">
    <name type="scientific">Holdemanella hominis</name>
    <dbReference type="NCBI Taxonomy" id="2764327"/>
    <lineage>
        <taxon>Bacteria</taxon>
        <taxon>Bacillati</taxon>
        <taxon>Bacillota</taxon>
        <taxon>Erysipelotrichia</taxon>
        <taxon>Erysipelotrichales</taxon>
        <taxon>Erysipelotrichaceae</taxon>
        <taxon>Holdemanella</taxon>
    </lineage>
</organism>
<dbReference type="NCBIfam" id="NF033547">
    <property type="entry name" value="transpos_IS1595"/>
    <property type="match status" value="1"/>
</dbReference>
<sequence length="241" mass="28244">LIFTANNGISSMELSKELKVNYKTACLLQTKARILMKNSDSKRFLDSDFYESDVAYTGAPSHNGKRGLGTDKQPFLIVLSTEQENQYPRFVKMQEVTTDSSNIIKGCFEKYVKMSKERKLNTDCKTTYNILKNRIEVIDYDNDNHRLYFLNKIISNLNSQFIDRFHGVTKRMLPLYYSEFEWRFNHRNCKSIMDKIKNYIMQSSIATRKMIRDSMDQYATARGLENTQGCQMGTHKNFNYL</sequence>
<keyword evidence="3" id="KW-1185">Reference proteome</keyword>
<dbReference type="RefSeq" id="WP_186999524.1">
    <property type="nucleotide sequence ID" value="NZ_JACRWH010000050.1"/>
</dbReference>
<feature type="domain" description="ISXO2-like transposase" evidence="1">
    <location>
        <begin position="50"/>
        <end position="185"/>
    </location>
</feature>
<protein>
    <submittedName>
        <fullName evidence="2">IS1595 family transposase</fullName>
    </submittedName>
</protein>
<dbReference type="InterPro" id="IPR024445">
    <property type="entry name" value="Tnp_ISXO2-like"/>
</dbReference>
<name>A0ABR7KKE5_9FIRM</name>
<proteinExistence type="predicted"/>
<dbReference type="EMBL" id="JACRWH010000050">
    <property type="protein sequence ID" value="MBC6012999.1"/>
    <property type="molecule type" value="Genomic_DNA"/>
</dbReference>
<evidence type="ECO:0000313" key="3">
    <source>
        <dbReference type="Proteomes" id="UP000649075"/>
    </source>
</evidence>
<dbReference type="Pfam" id="PF12762">
    <property type="entry name" value="DDE_Tnp_IS1595"/>
    <property type="match status" value="1"/>
</dbReference>
<reference evidence="2 3" key="1">
    <citation type="submission" date="2020-08" db="EMBL/GenBank/DDBJ databases">
        <authorList>
            <person name="Liu C."/>
            <person name="Sun Q."/>
        </authorList>
    </citation>
    <scope>NUCLEOTIDE SEQUENCE [LARGE SCALE GENOMIC DNA]</scope>
    <source>
        <strain evidence="2 3">L34</strain>
    </source>
</reference>
<comment type="caution">
    <text evidence="2">The sequence shown here is derived from an EMBL/GenBank/DDBJ whole genome shotgun (WGS) entry which is preliminary data.</text>
</comment>
<dbReference type="Proteomes" id="UP000649075">
    <property type="component" value="Unassembled WGS sequence"/>
</dbReference>
<gene>
    <name evidence="2" type="ORF">H8911_09780</name>
</gene>
<evidence type="ECO:0000259" key="1">
    <source>
        <dbReference type="Pfam" id="PF12762"/>
    </source>
</evidence>
<evidence type="ECO:0000313" key="2">
    <source>
        <dbReference type="EMBL" id="MBC6012999.1"/>
    </source>
</evidence>
<accession>A0ABR7KKE5</accession>